<feature type="domain" description="GFO/IDH/MocA-like oxidoreductase" evidence="5">
    <location>
        <begin position="140"/>
        <end position="255"/>
    </location>
</feature>
<comment type="similarity">
    <text evidence="1">Belongs to the Gfo/Idh/MocA family.</text>
</comment>
<dbReference type="Gene3D" id="3.40.50.720">
    <property type="entry name" value="NAD(P)-binding Rossmann-like Domain"/>
    <property type="match status" value="1"/>
</dbReference>
<organism evidence="6 7">
    <name type="scientific">Cellulomonas denverensis</name>
    <dbReference type="NCBI Taxonomy" id="264297"/>
    <lineage>
        <taxon>Bacteria</taxon>
        <taxon>Bacillati</taxon>
        <taxon>Actinomycetota</taxon>
        <taxon>Actinomycetes</taxon>
        <taxon>Micrococcales</taxon>
        <taxon>Cellulomonadaceae</taxon>
        <taxon>Cellulomonas</taxon>
    </lineage>
</organism>
<reference evidence="6 7" key="1">
    <citation type="submission" date="2020-04" db="EMBL/GenBank/DDBJ databases">
        <title>MicrobeNet Type strains.</title>
        <authorList>
            <person name="Nicholson A.C."/>
        </authorList>
    </citation>
    <scope>NUCLEOTIDE SEQUENCE [LARGE SCALE GENOMIC DNA]</scope>
    <source>
        <strain evidence="6 7">ATCC BAA-788</strain>
    </source>
</reference>
<dbReference type="RefSeq" id="WP_168628498.1">
    <property type="nucleotide sequence ID" value="NZ_BONL01000030.1"/>
</dbReference>
<name>A0A7X6QXT3_9CELL</name>
<dbReference type="Proteomes" id="UP000581206">
    <property type="component" value="Unassembled WGS sequence"/>
</dbReference>
<evidence type="ECO:0000259" key="5">
    <source>
        <dbReference type="Pfam" id="PF22725"/>
    </source>
</evidence>
<evidence type="ECO:0000256" key="1">
    <source>
        <dbReference type="ARBA" id="ARBA00010928"/>
    </source>
</evidence>
<dbReference type="SUPFAM" id="SSF51735">
    <property type="entry name" value="NAD(P)-binding Rossmann-fold domains"/>
    <property type="match status" value="1"/>
</dbReference>
<protein>
    <submittedName>
        <fullName evidence="6">Gfo/Idh/MocA family oxidoreductase</fullName>
    </submittedName>
</protein>
<accession>A0A7X6QXT3</accession>
<dbReference type="AlphaFoldDB" id="A0A7X6QXT3"/>
<dbReference type="InterPro" id="IPR050984">
    <property type="entry name" value="Gfo/Idh/MocA_domain"/>
</dbReference>
<dbReference type="EMBL" id="JAAXOX010000001">
    <property type="protein sequence ID" value="NKY21400.1"/>
    <property type="molecule type" value="Genomic_DNA"/>
</dbReference>
<keyword evidence="2" id="KW-0560">Oxidoreductase</keyword>
<evidence type="ECO:0000256" key="2">
    <source>
        <dbReference type="ARBA" id="ARBA00023002"/>
    </source>
</evidence>
<sequence>MTLIAEPRTAPALRWGILGAGNIAGSFTDALHAETASRAVAVGSRNPERGARWAAQHGVETVHDSYEALVGDPQVDVVYVATPHSEHREHALLAIAAGKHVLVEKAFTRNVAEAREVLDAAQAAGVFVMEAMWTRFLPHVQALHQVIDSGEIGEVVALFADHGQAFPLDPSSRLFAPELAGGALLDLGVYPVSFAHDLLGVPRSVTAVGQLTSTGVDGQIGMVLDYGERTQATLSTTLWARTPTTAAITGTDGAITVEGAFYAPSSFSVHRRDGRVWTFERPTPRGLQFEAAEVARRIAEGATESPRMTWQQTLDVLATMDAVREQIGVRYPGE</sequence>
<dbReference type="InterPro" id="IPR036291">
    <property type="entry name" value="NAD(P)-bd_dom_sf"/>
</dbReference>
<dbReference type="Pfam" id="PF01408">
    <property type="entry name" value="GFO_IDH_MocA"/>
    <property type="match status" value="1"/>
</dbReference>
<dbReference type="GO" id="GO:0016491">
    <property type="term" value="F:oxidoreductase activity"/>
    <property type="evidence" value="ECO:0007669"/>
    <property type="project" value="UniProtKB-KW"/>
</dbReference>
<evidence type="ECO:0000259" key="4">
    <source>
        <dbReference type="Pfam" id="PF01408"/>
    </source>
</evidence>
<gene>
    <name evidence="6" type="ORF">HGA03_01830</name>
</gene>
<dbReference type="Pfam" id="PF22725">
    <property type="entry name" value="GFO_IDH_MocA_C3"/>
    <property type="match status" value="1"/>
</dbReference>
<proteinExistence type="inferred from homology"/>
<dbReference type="Gene3D" id="3.30.360.10">
    <property type="entry name" value="Dihydrodipicolinate Reductase, domain 2"/>
    <property type="match status" value="1"/>
</dbReference>
<evidence type="ECO:0000313" key="7">
    <source>
        <dbReference type="Proteomes" id="UP000581206"/>
    </source>
</evidence>
<keyword evidence="7" id="KW-1185">Reference proteome</keyword>
<dbReference type="InterPro" id="IPR000683">
    <property type="entry name" value="Gfo/Idh/MocA-like_OxRdtase_N"/>
</dbReference>
<dbReference type="PANTHER" id="PTHR22604">
    <property type="entry name" value="OXIDOREDUCTASES"/>
    <property type="match status" value="1"/>
</dbReference>
<evidence type="ECO:0000256" key="3">
    <source>
        <dbReference type="ARBA" id="ARBA00023027"/>
    </source>
</evidence>
<dbReference type="GO" id="GO:0000166">
    <property type="term" value="F:nucleotide binding"/>
    <property type="evidence" value="ECO:0007669"/>
    <property type="project" value="InterPro"/>
</dbReference>
<keyword evidence="3" id="KW-0520">NAD</keyword>
<dbReference type="SUPFAM" id="SSF55347">
    <property type="entry name" value="Glyceraldehyde-3-phosphate dehydrogenase-like, C-terminal domain"/>
    <property type="match status" value="1"/>
</dbReference>
<comment type="caution">
    <text evidence="6">The sequence shown here is derived from an EMBL/GenBank/DDBJ whole genome shotgun (WGS) entry which is preliminary data.</text>
</comment>
<feature type="domain" description="Gfo/Idh/MocA-like oxidoreductase N-terminal" evidence="4">
    <location>
        <begin position="13"/>
        <end position="130"/>
    </location>
</feature>
<evidence type="ECO:0000313" key="6">
    <source>
        <dbReference type="EMBL" id="NKY21400.1"/>
    </source>
</evidence>
<dbReference type="PANTHER" id="PTHR22604:SF105">
    <property type="entry name" value="TRANS-1,2-DIHYDROBENZENE-1,2-DIOL DEHYDROGENASE"/>
    <property type="match status" value="1"/>
</dbReference>
<dbReference type="InterPro" id="IPR055170">
    <property type="entry name" value="GFO_IDH_MocA-like_dom"/>
</dbReference>